<dbReference type="Proteomes" id="UP001362999">
    <property type="component" value="Unassembled WGS sequence"/>
</dbReference>
<protein>
    <submittedName>
        <fullName evidence="2">Uncharacterized protein</fullName>
    </submittedName>
</protein>
<organism evidence="2 3">
    <name type="scientific">Favolaschia claudopus</name>
    <dbReference type="NCBI Taxonomy" id="2862362"/>
    <lineage>
        <taxon>Eukaryota</taxon>
        <taxon>Fungi</taxon>
        <taxon>Dikarya</taxon>
        <taxon>Basidiomycota</taxon>
        <taxon>Agaricomycotina</taxon>
        <taxon>Agaricomycetes</taxon>
        <taxon>Agaricomycetidae</taxon>
        <taxon>Agaricales</taxon>
        <taxon>Marasmiineae</taxon>
        <taxon>Mycenaceae</taxon>
        <taxon>Favolaschia</taxon>
    </lineage>
</organism>
<keyword evidence="1" id="KW-0812">Transmembrane</keyword>
<dbReference type="AlphaFoldDB" id="A0AAW0CV26"/>
<evidence type="ECO:0000256" key="1">
    <source>
        <dbReference type="SAM" id="Phobius"/>
    </source>
</evidence>
<evidence type="ECO:0000313" key="3">
    <source>
        <dbReference type="Proteomes" id="UP001362999"/>
    </source>
</evidence>
<evidence type="ECO:0000313" key="2">
    <source>
        <dbReference type="EMBL" id="KAK7042756.1"/>
    </source>
</evidence>
<name>A0AAW0CV26_9AGAR</name>
<feature type="transmembrane region" description="Helical" evidence="1">
    <location>
        <begin position="12"/>
        <end position="35"/>
    </location>
</feature>
<keyword evidence="3" id="KW-1185">Reference proteome</keyword>
<dbReference type="EMBL" id="JAWWNJ010000013">
    <property type="protein sequence ID" value="KAK7042756.1"/>
    <property type="molecule type" value="Genomic_DNA"/>
</dbReference>
<reference evidence="2 3" key="1">
    <citation type="journal article" date="2024" name="J Genomics">
        <title>Draft genome sequencing and assembly of Favolaschia claudopus CIRM-BRFM 2984 isolated from oak limbs.</title>
        <authorList>
            <person name="Navarro D."/>
            <person name="Drula E."/>
            <person name="Chaduli D."/>
            <person name="Cazenave R."/>
            <person name="Ahrendt S."/>
            <person name="Wang J."/>
            <person name="Lipzen A."/>
            <person name="Daum C."/>
            <person name="Barry K."/>
            <person name="Grigoriev I.V."/>
            <person name="Favel A."/>
            <person name="Rosso M.N."/>
            <person name="Martin F."/>
        </authorList>
    </citation>
    <scope>NUCLEOTIDE SEQUENCE [LARGE SCALE GENOMIC DNA]</scope>
    <source>
        <strain evidence="2 3">CIRM-BRFM 2984</strain>
    </source>
</reference>
<keyword evidence="1" id="KW-0472">Membrane</keyword>
<keyword evidence="1" id="KW-1133">Transmembrane helix</keyword>
<proteinExistence type="predicted"/>
<comment type="caution">
    <text evidence="2">The sequence shown here is derived from an EMBL/GenBank/DDBJ whole genome shotgun (WGS) entry which is preliminary data.</text>
</comment>
<accession>A0AAW0CV26</accession>
<sequence>MPSEQRIFKRCLGFSLYLKTCISSLCCYNMCLGLSTLRPQYSQSIQISPGFPLLANLSVFAGSVASLLRKTYLSRIRRC</sequence>
<feature type="transmembrane region" description="Helical" evidence="1">
    <location>
        <begin position="47"/>
        <end position="68"/>
    </location>
</feature>
<gene>
    <name evidence="2" type="ORF">R3P38DRAFT_325080</name>
</gene>